<evidence type="ECO:0000313" key="1">
    <source>
        <dbReference type="EMBL" id="RZR73638.1"/>
    </source>
</evidence>
<protein>
    <submittedName>
        <fullName evidence="1">Uncharacterized protein</fullName>
    </submittedName>
</protein>
<name>A0A445MHG5_ENSVE</name>
<organism evidence="1">
    <name type="scientific">Ensete ventricosum</name>
    <name type="common">Abyssinian banana</name>
    <name type="synonym">Musa ensete</name>
    <dbReference type="NCBI Taxonomy" id="4639"/>
    <lineage>
        <taxon>Eukaryota</taxon>
        <taxon>Viridiplantae</taxon>
        <taxon>Streptophyta</taxon>
        <taxon>Embryophyta</taxon>
        <taxon>Tracheophyta</taxon>
        <taxon>Spermatophyta</taxon>
        <taxon>Magnoliopsida</taxon>
        <taxon>Liliopsida</taxon>
        <taxon>Zingiberales</taxon>
        <taxon>Musaceae</taxon>
        <taxon>Ensete</taxon>
    </lineage>
</organism>
<accession>A0A445MHG5</accession>
<dbReference type="EMBL" id="KV875972">
    <property type="protein sequence ID" value="RZR73638.1"/>
    <property type="molecule type" value="Genomic_DNA"/>
</dbReference>
<proteinExistence type="predicted"/>
<reference evidence="1" key="1">
    <citation type="journal article" date="2018" name="Data Brief">
        <title>Genome sequence data from 17 accessions of Ensete ventricosum, a staple food crop for millions in Ethiopia.</title>
        <authorList>
            <person name="Yemataw Z."/>
            <person name="Muzemil S."/>
            <person name="Ambachew D."/>
            <person name="Tripathi L."/>
            <person name="Tesfaye K."/>
            <person name="Chala A."/>
            <person name="Farbos A."/>
            <person name="O'Neill P."/>
            <person name="Moore K."/>
            <person name="Grant M."/>
            <person name="Studholme D.J."/>
        </authorList>
    </citation>
    <scope>NUCLEOTIDE SEQUENCE [LARGE SCALE GENOMIC DNA]</scope>
    <source>
        <tissue evidence="1">Leaf</tissue>
    </source>
</reference>
<dbReference type="PANTHER" id="PTHR33450:SF12">
    <property type="entry name" value="COTTON FIBER PROTEIN"/>
    <property type="match status" value="1"/>
</dbReference>
<gene>
    <name evidence="1" type="ORF">BHM03_00026577</name>
</gene>
<dbReference type="Proteomes" id="UP000290560">
    <property type="component" value="Unassembled WGS sequence"/>
</dbReference>
<dbReference type="AlphaFoldDB" id="A0A445MHG5"/>
<sequence>MYTATREEVFSSPADHRESLEYVEEDEYLDLDDEDEDDELIDNSCFIVDLVRSSREDILEFNLEVEIDHVADVFIRRFCREMRLRQEH</sequence>
<dbReference type="PANTHER" id="PTHR33450">
    <property type="entry name" value="EMB|CAB67623.1-RELATED"/>
    <property type="match status" value="1"/>
</dbReference>